<dbReference type="InterPro" id="IPR001867">
    <property type="entry name" value="OmpR/PhoB-type_DNA-bd"/>
</dbReference>
<evidence type="ECO:0000256" key="3">
    <source>
        <dbReference type="SAM" id="Phobius"/>
    </source>
</evidence>
<feature type="DNA-binding region" description="OmpR/PhoB-type" evidence="2">
    <location>
        <begin position="3"/>
        <end position="102"/>
    </location>
</feature>
<dbReference type="GO" id="GO:0003677">
    <property type="term" value="F:DNA binding"/>
    <property type="evidence" value="ECO:0007669"/>
    <property type="project" value="UniProtKB-UniRule"/>
</dbReference>
<dbReference type="RefSeq" id="WP_094572391.1">
    <property type="nucleotide sequence ID" value="NZ_CP022743.1"/>
</dbReference>
<dbReference type="InterPro" id="IPR016032">
    <property type="entry name" value="Sig_transdc_resp-reg_C-effctor"/>
</dbReference>
<dbReference type="SUPFAM" id="SSF46894">
    <property type="entry name" value="C-terminal effector domain of the bipartite response regulators"/>
    <property type="match status" value="1"/>
</dbReference>
<keyword evidence="6" id="KW-1185">Reference proteome</keyword>
<evidence type="ECO:0000256" key="2">
    <source>
        <dbReference type="PROSITE-ProRule" id="PRU01091"/>
    </source>
</evidence>
<feature type="transmembrane region" description="Helical" evidence="3">
    <location>
        <begin position="119"/>
        <end position="140"/>
    </location>
</feature>
<keyword evidence="3" id="KW-1133">Transmembrane helix</keyword>
<dbReference type="Proteomes" id="UP000215002">
    <property type="component" value="Chromosome"/>
</dbReference>
<dbReference type="GO" id="GO:0006355">
    <property type="term" value="P:regulation of DNA-templated transcription"/>
    <property type="evidence" value="ECO:0007669"/>
    <property type="project" value="InterPro"/>
</dbReference>
<evidence type="ECO:0000259" key="4">
    <source>
        <dbReference type="PROSITE" id="PS51755"/>
    </source>
</evidence>
<dbReference type="InterPro" id="IPR036388">
    <property type="entry name" value="WH-like_DNA-bd_sf"/>
</dbReference>
<keyword evidence="3" id="KW-0812">Transmembrane</keyword>
<feature type="domain" description="OmpR/PhoB-type" evidence="4">
    <location>
        <begin position="3"/>
        <end position="102"/>
    </location>
</feature>
<sequence length="192" mass="21765">MQNTVFIINDRFFVDAERSELVDKKTGEKNRLEPRLMKLLVLLTAQQGNIVKREFIIKEIWDDYPGANEGLNQAISSLRKLLADEQKAIIQTQPKVGYSLHAVISPVGKRKLQLKKKNVPFMIGAIVLILVVFLTVDIYFQRKALPATNRQVNEKNDAEISRLDSIRQVSKIKLLLKDTLGPAAKGDSLRTK</sequence>
<gene>
    <name evidence="5" type="ORF">MuYL_4476</name>
</gene>
<accession>A0A223P3H1</accession>
<dbReference type="EMBL" id="CP022743">
    <property type="protein sequence ID" value="ASU36361.1"/>
    <property type="molecule type" value="Genomic_DNA"/>
</dbReference>
<keyword evidence="3" id="KW-0472">Membrane</keyword>
<dbReference type="CDD" id="cd00383">
    <property type="entry name" value="trans_reg_C"/>
    <property type="match status" value="1"/>
</dbReference>
<evidence type="ECO:0000313" key="5">
    <source>
        <dbReference type="EMBL" id="ASU36361.1"/>
    </source>
</evidence>
<keyword evidence="1 2" id="KW-0238">DNA-binding</keyword>
<dbReference type="Gene3D" id="1.10.10.10">
    <property type="entry name" value="Winged helix-like DNA-binding domain superfamily/Winged helix DNA-binding domain"/>
    <property type="match status" value="1"/>
</dbReference>
<evidence type="ECO:0000256" key="1">
    <source>
        <dbReference type="ARBA" id="ARBA00023125"/>
    </source>
</evidence>
<dbReference type="PROSITE" id="PS51755">
    <property type="entry name" value="OMPR_PHOB"/>
    <property type="match status" value="1"/>
</dbReference>
<reference evidence="5 6" key="1">
    <citation type="submission" date="2017-08" db="EMBL/GenBank/DDBJ databases">
        <title>Complete genome sequence of Mucilaginibacter sp. strain BJC16-A31.</title>
        <authorList>
            <consortium name="Henan University of Science and Technology"/>
            <person name="You X."/>
        </authorList>
    </citation>
    <scope>NUCLEOTIDE SEQUENCE [LARGE SCALE GENOMIC DNA]</scope>
    <source>
        <strain evidence="5 6">BJC16-A31</strain>
    </source>
</reference>
<dbReference type="Pfam" id="PF00486">
    <property type="entry name" value="Trans_reg_C"/>
    <property type="match status" value="1"/>
</dbReference>
<evidence type="ECO:0000313" key="6">
    <source>
        <dbReference type="Proteomes" id="UP000215002"/>
    </source>
</evidence>
<dbReference type="OrthoDB" id="799930at2"/>
<dbReference type="SMART" id="SM00862">
    <property type="entry name" value="Trans_reg_C"/>
    <property type="match status" value="1"/>
</dbReference>
<dbReference type="AlphaFoldDB" id="A0A223P3H1"/>
<organism evidence="5 6">
    <name type="scientific">Mucilaginibacter xinganensis</name>
    <dbReference type="NCBI Taxonomy" id="1234841"/>
    <lineage>
        <taxon>Bacteria</taxon>
        <taxon>Pseudomonadati</taxon>
        <taxon>Bacteroidota</taxon>
        <taxon>Sphingobacteriia</taxon>
        <taxon>Sphingobacteriales</taxon>
        <taxon>Sphingobacteriaceae</taxon>
        <taxon>Mucilaginibacter</taxon>
    </lineage>
</organism>
<name>A0A223P3H1_9SPHI</name>
<dbReference type="KEGG" id="muc:MuYL_4476"/>
<dbReference type="GO" id="GO:0000160">
    <property type="term" value="P:phosphorelay signal transduction system"/>
    <property type="evidence" value="ECO:0007669"/>
    <property type="project" value="InterPro"/>
</dbReference>
<proteinExistence type="predicted"/>
<protein>
    <recommendedName>
        <fullName evidence="4">OmpR/PhoB-type domain-containing protein</fullName>
    </recommendedName>
</protein>